<reference evidence="1" key="1">
    <citation type="submission" date="2020-05" db="EMBL/GenBank/DDBJ databases">
        <title>WGS assembly of Panicum virgatum.</title>
        <authorList>
            <person name="Lovell J.T."/>
            <person name="Jenkins J."/>
            <person name="Shu S."/>
            <person name="Juenger T.E."/>
            <person name="Schmutz J."/>
        </authorList>
    </citation>
    <scope>NUCLEOTIDE SEQUENCE</scope>
    <source>
        <strain evidence="1">AP13</strain>
    </source>
</reference>
<evidence type="ECO:0000313" key="1">
    <source>
        <dbReference type="EMBL" id="KAG2578222.1"/>
    </source>
</evidence>
<gene>
    <name evidence="1" type="ORF">PVAP13_6NG209700</name>
</gene>
<keyword evidence="2" id="KW-1185">Reference proteome</keyword>
<name>A0A8T0QY65_PANVG</name>
<evidence type="ECO:0000313" key="2">
    <source>
        <dbReference type="Proteomes" id="UP000823388"/>
    </source>
</evidence>
<proteinExistence type="predicted"/>
<accession>A0A8T0QY65</accession>
<sequence length="122" mass="14183">MQDGVMNFKVHHVKEVYSKLWLYDDSRDQLIQFAVLKLQTIEFKFMLQCLHIHGFTGSAELYYIPPFSKLPAGLVLIDGEEDVKKMVSVHLELSIRNFHLYLVNGGDYIMHSDDDEAPYAYL</sequence>
<dbReference type="AlphaFoldDB" id="A0A8T0QY65"/>
<comment type="caution">
    <text evidence="1">The sequence shown here is derived from an EMBL/GenBank/DDBJ whole genome shotgun (WGS) entry which is preliminary data.</text>
</comment>
<dbReference type="EMBL" id="CM029048">
    <property type="protein sequence ID" value="KAG2578222.1"/>
    <property type="molecule type" value="Genomic_DNA"/>
</dbReference>
<protein>
    <submittedName>
        <fullName evidence="1">Uncharacterized protein</fullName>
    </submittedName>
</protein>
<dbReference type="Proteomes" id="UP000823388">
    <property type="component" value="Chromosome 6N"/>
</dbReference>
<organism evidence="1 2">
    <name type="scientific">Panicum virgatum</name>
    <name type="common">Blackwell switchgrass</name>
    <dbReference type="NCBI Taxonomy" id="38727"/>
    <lineage>
        <taxon>Eukaryota</taxon>
        <taxon>Viridiplantae</taxon>
        <taxon>Streptophyta</taxon>
        <taxon>Embryophyta</taxon>
        <taxon>Tracheophyta</taxon>
        <taxon>Spermatophyta</taxon>
        <taxon>Magnoliopsida</taxon>
        <taxon>Liliopsida</taxon>
        <taxon>Poales</taxon>
        <taxon>Poaceae</taxon>
        <taxon>PACMAD clade</taxon>
        <taxon>Panicoideae</taxon>
        <taxon>Panicodae</taxon>
        <taxon>Paniceae</taxon>
        <taxon>Panicinae</taxon>
        <taxon>Panicum</taxon>
        <taxon>Panicum sect. Hiantes</taxon>
    </lineage>
</organism>